<evidence type="ECO:0000256" key="3">
    <source>
        <dbReference type="PROSITE-ProRule" id="PRU01091"/>
    </source>
</evidence>
<dbReference type="InterPro" id="IPR001867">
    <property type="entry name" value="OmpR/PhoB-type_DNA-bd"/>
</dbReference>
<comment type="similarity">
    <text evidence="1">Belongs to the AfsR/DnrI/RedD regulatory family.</text>
</comment>
<reference evidence="6" key="2">
    <citation type="submission" date="2012-02" db="EMBL/GenBank/DDBJ databases">
        <title>Complete genome sequence of Blastococcus saxobsidens strain DD2.</title>
        <authorList>
            <person name="Genoscope."/>
        </authorList>
    </citation>
    <scope>NUCLEOTIDE SEQUENCE [LARGE SCALE GENOMIC DNA]</scope>
    <source>
        <strain evidence="6">DD2</strain>
    </source>
</reference>
<dbReference type="GO" id="GO:0016887">
    <property type="term" value="F:ATP hydrolysis activity"/>
    <property type="evidence" value="ECO:0007669"/>
    <property type="project" value="InterPro"/>
</dbReference>
<dbReference type="SUPFAM" id="SSF46894">
    <property type="entry name" value="C-terminal effector domain of the bipartite response regulators"/>
    <property type="match status" value="1"/>
</dbReference>
<dbReference type="GO" id="GO:0000160">
    <property type="term" value="P:phosphorelay signal transduction system"/>
    <property type="evidence" value="ECO:0007669"/>
    <property type="project" value="InterPro"/>
</dbReference>
<dbReference type="Pfam" id="PF13401">
    <property type="entry name" value="AAA_22"/>
    <property type="match status" value="1"/>
</dbReference>
<dbReference type="GO" id="GO:0006355">
    <property type="term" value="P:regulation of DNA-templated transcription"/>
    <property type="evidence" value="ECO:0007669"/>
    <property type="project" value="InterPro"/>
</dbReference>
<dbReference type="Pfam" id="PF25872">
    <property type="entry name" value="HTH_77"/>
    <property type="match status" value="1"/>
</dbReference>
<feature type="DNA-binding region" description="OmpR/PhoB-type" evidence="3">
    <location>
        <begin position="4"/>
        <end position="107"/>
    </location>
</feature>
<dbReference type="InterPro" id="IPR049945">
    <property type="entry name" value="AAA_22"/>
</dbReference>
<reference evidence="5 6" key="1">
    <citation type="journal article" date="2012" name="J. Bacteriol.">
        <title>Genome Sequence of Blastococcus saxobsidens DD2, a Stone-Inhabiting Bacterium.</title>
        <authorList>
            <person name="Chouaia B."/>
            <person name="Crotti E."/>
            <person name="Brusetti L."/>
            <person name="Daffonchio D."/>
            <person name="Essoussi I."/>
            <person name="Nouioui I."/>
            <person name="Sbissi I."/>
            <person name="Ghodhbane-Gtari F."/>
            <person name="Gtari M."/>
            <person name="Vacherie B."/>
            <person name="Barbe V."/>
            <person name="Medigue C."/>
            <person name="Gury J."/>
            <person name="Pujic P."/>
            <person name="Normand P."/>
        </authorList>
    </citation>
    <scope>NUCLEOTIDE SEQUENCE [LARGE SCALE GENOMIC DNA]</scope>
    <source>
        <strain evidence="5 6">DD2</strain>
    </source>
</reference>
<proteinExistence type="inferred from homology"/>
<evidence type="ECO:0000256" key="1">
    <source>
        <dbReference type="ARBA" id="ARBA00005820"/>
    </source>
</evidence>
<name>H6RRB0_BLASD</name>
<dbReference type="Gene3D" id="1.25.40.10">
    <property type="entry name" value="Tetratricopeptide repeat domain"/>
    <property type="match status" value="2"/>
</dbReference>
<evidence type="ECO:0000313" key="6">
    <source>
        <dbReference type="Proteomes" id="UP000007517"/>
    </source>
</evidence>
<dbReference type="eggNOG" id="COG3903">
    <property type="taxonomic scope" value="Bacteria"/>
</dbReference>
<dbReference type="PRINTS" id="PR00364">
    <property type="entry name" value="DISEASERSIST"/>
</dbReference>
<keyword evidence="6" id="KW-1185">Reference proteome</keyword>
<dbReference type="eggNOG" id="COG3629">
    <property type="taxonomic scope" value="Bacteria"/>
</dbReference>
<evidence type="ECO:0000259" key="4">
    <source>
        <dbReference type="PROSITE" id="PS51755"/>
    </source>
</evidence>
<dbReference type="RefSeq" id="WP_014377069.1">
    <property type="nucleotide sequence ID" value="NC_016943.1"/>
</dbReference>
<organism evidence="5 6">
    <name type="scientific">Blastococcus saxobsidens (strain DD2)</name>
    <dbReference type="NCBI Taxonomy" id="1146883"/>
    <lineage>
        <taxon>Bacteria</taxon>
        <taxon>Bacillati</taxon>
        <taxon>Actinomycetota</taxon>
        <taxon>Actinomycetes</taxon>
        <taxon>Geodermatophilales</taxon>
        <taxon>Geodermatophilaceae</taxon>
        <taxon>Blastococcus</taxon>
    </lineage>
</organism>
<gene>
    <name evidence="5" type="primary">afsR</name>
    <name evidence="5" type="ordered locus">BLASA_3322</name>
</gene>
<dbReference type="Pfam" id="PF00486">
    <property type="entry name" value="Trans_reg_C"/>
    <property type="match status" value="1"/>
</dbReference>
<dbReference type="EMBL" id="FO117623">
    <property type="protein sequence ID" value="CCG04190.1"/>
    <property type="molecule type" value="Genomic_DNA"/>
</dbReference>
<sequence>MNGQSRPEGPALRFGILGALRVEVGGDELRLGSRKQRVLLAALLAEAGAVISTDRLADILWGEDQPDGPAGAIQTQVSRLRGALARGGGAPARDVLVTRPGGYAVIVAPDRVDAGRFERLLAEVRAAPAPRARVELTGRALRLWRGPPLPECDHARAIAEAARLAELRWVAVELRADAMLRLGRHQDVVAELEVPIASHPLREQLRGLLMVALYRAGRQADALATYRELRETLAGDLGIEPSAVLRELERAILLQAEHLPWPAPPVEGGVDVRRPGGVPRTSRGTVDALPDEVTSFVGRQADLRGVTAALKENRIVVLTGVGGVGKSRLAGRVARELAEDYVDGVVLCDLVSAEDSSAVPDVVATALGVLPSERGSIDSLPEVLRGQQVLLVVDNCEHVLDGASELVNRLRSGCPTVDVLATSRQPLHVAGQQVWPVLPLDVVDRGPGTAVELFCQRAASADPTVEWTGPDRTAALEVCRRLDGLPLAIELAAARTRSMTPTDIAERLDARLDVLTDGSGVPSPRHRSLHAMLDWSYELLPVVTRRLFDRLAVFAGGFAPDAAGRVCAGDGVPPGAVADRLAELVDHSLVVVDRSDRHARYRLLETLQSYGEAHLEERGELPSWRRRHAEHYLVLAANAADGLRGPDEASWVHLVDTEFANVRAAQHRACTAGQLDVALGLPGLLGDYAYYRLSDEVYAWAERALELPGVSTHPARPAALLTAAIGRMQRGELDRALEDGAQVLAATSDEQVILRATQLVAEIALYQGRLDDVDRWGDELRERARSAASAYFEALSHLLPVHAAAYRGQPEEARSRLDSGWQVAARAGTPSLRAGFSYLEGEIRLDAAPEVALAAFSQAIEATRPVRNRFVAGVARVSVASLAARHGKPEEALLAFREIVDYWRTCGDRVHLWTTLHNLVVLLERVGADEAAAVLHGAVCTATTGAPPFGADADRLQVAAVALRRSLGEETFAAADTRGRCMSDEDVVTFVLEQIERLLTAPSAEGSG</sequence>
<dbReference type="HOGENOM" id="CLU_004665_1_0_11"/>
<dbReference type="STRING" id="1146883.BLASA_3322"/>
<dbReference type="Proteomes" id="UP000007517">
    <property type="component" value="Chromosome"/>
</dbReference>
<feature type="domain" description="OmpR/PhoB-type" evidence="4">
    <location>
        <begin position="4"/>
        <end position="107"/>
    </location>
</feature>
<dbReference type="InterPro" id="IPR005158">
    <property type="entry name" value="BTAD"/>
</dbReference>
<protein>
    <submittedName>
        <fullName evidence="5">AfsR transcriptional regulator</fullName>
    </submittedName>
</protein>
<evidence type="ECO:0000313" key="5">
    <source>
        <dbReference type="EMBL" id="CCG04190.1"/>
    </source>
</evidence>
<dbReference type="InterPro" id="IPR016032">
    <property type="entry name" value="Sig_transdc_resp-reg_C-effctor"/>
</dbReference>
<dbReference type="SUPFAM" id="SSF52540">
    <property type="entry name" value="P-loop containing nucleoside triphosphate hydrolases"/>
    <property type="match status" value="1"/>
</dbReference>
<accession>H6RRB0</accession>
<dbReference type="Gene3D" id="1.10.10.10">
    <property type="entry name" value="Winged helix-like DNA-binding domain superfamily/Winged helix DNA-binding domain"/>
    <property type="match status" value="1"/>
</dbReference>
<dbReference type="InterPro" id="IPR011990">
    <property type="entry name" value="TPR-like_helical_dom_sf"/>
</dbReference>
<evidence type="ECO:0000256" key="2">
    <source>
        <dbReference type="ARBA" id="ARBA00023125"/>
    </source>
</evidence>
<dbReference type="AlphaFoldDB" id="H6RRB0"/>
<dbReference type="InterPro" id="IPR027417">
    <property type="entry name" value="P-loop_NTPase"/>
</dbReference>
<dbReference type="PANTHER" id="PTHR47691">
    <property type="entry name" value="REGULATOR-RELATED"/>
    <property type="match status" value="1"/>
</dbReference>
<dbReference type="GO" id="GO:0003677">
    <property type="term" value="F:DNA binding"/>
    <property type="evidence" value="ECO:0007669"/>
    <property type="project" value="UniProtKB-UniRule"/>
</dbReference>
<dbReference type="CDD" id="cd15831">
    <property type="entry name" value="BTAD"/>
    <property type="match status" value="1"/>
</dbReference>
<dbReference type="SMART" id="SM01043">
    <property type="entry name" value="BTAD"/>
    <property type="match status" value="1"/>
</dbReference>
<dbReference type="OrthoDB" id="9812579at2"/>
<dbReference type="InterPro" id="IPR058852">
    <property type="entry name" value="HTH_77"/>
</dbReference>
<dbReference type="Pfam" id="PF03704">
    <property type="entry name" value="BTAD"/>
    <property type="match status" value="1"/>
</dbReference>
<dbReference type="PANTHER" id="PTHR47691:SF3">
    <property type="entry name" value="HTH-TYPE TRANSCRIPTIONAL REGULATOR RV0890C-RELATED"/>
    <property type="match status" value="1"/>
</dbReference>
<dbReference type="KEGG" id="bsd:BLASA_3322"/>
<dbReference type="SMART" id="SM00862">
    <property type="entry name" value="Trans_reg_C"/>
    <property type="match status" value="1"/>
</dbReference>
<dbReference type="SUPFAM" id="SSF48452">
    <property type="entry name" value="TPR-like"/>
    <property type="match status" value="2"/>
</dbReference>
<dbReference type="Gene3D" id="3.40.50.300">
    <property type="entry name" value="P-loop containing nucleotide triphosphate hydrolases"/>
    <property type="match status" value="1"/>
</dbReference>
<keyword evidence="2 3" id="KW-0238">DNA-binding</keyword>
<dbReference type="InterPro" id="IPR036388">
    <property type="entry name" value="WH-like_DNA-bd_sf"/>
</dbReference>
<dbReference type="PROSITE" id="PS51755">
    <property type="entry name" value="OMPR_PHOB"/>
    <property type="match status" value="1"/>
</dbReference>